<gene>
    <name evidence="8" type="ORF">GCM10022204_36250</name>
</gene>
<keyword evidence="9" id="KW-1185">Reference proteome</keyword>
<keyword evidence="3 6" id="KW-0812">Transmembrane</keyword>
<dbReference type="InterPro" id="IPR001958">
    <property type="entry name" value="Tet-R_TetA/multi-R_MdtG-like"/>
</dbReference>
<evidence type="ECO:0000256" key="6">
    <source>
        <dbReference type="SAM" id="Phobius"/>
    </source>
</evidence>
<evidence type="ECO:0000256" key="2">
    <source>
        <dbReference type="ARBA" id="ARBA00022448"/>
    </source>
</evidence>
<dbReference type="InterPro" id="IPR020846">
    <property type="entry name" value="MFS_dom"/>
</dbReference>
<evidence type="ECO:0000256" key="5">
    <source>
        <dbReference type="ARBA" id="ARBA00023136"/>
    </source>
</evidence>
<dbReference type="EMBL" id="BAAAYX010000019">
    <property type="protein sequence ID" value="GAA3713915.1"/>
    <property type="molecule type" value="Genomic_DNA"/>
</dbReference>
<feature type="transmembrane region" description="Helical" evidence="6">
    <location>
        <begin position="96"/>
        <end position="114"/>
    </location>
</feature>
<feature type="transmembrane region" description="Helical" evidence="6">
    <location>
        <begin position="256"/>
        <end position="278"/>
    </location>
</feature>
<dbReference type="PANTHER" id="PTHR23504:SF115">
    <property type="entry name" value="MULTIDRUG RESISTANCE PROTEIN 2"/>
    <property type="match status" value="1"/>
</dbReference>
<evidence type="ECO:0000256" key="4">
    <source>
        <dbReference type="ARBA" id="ARBA00022989"/>
    </source>
</evidence>
<keyword evidence="4 6" id="KW-1133">Transmembrane helix</keyword>
<feature type="domain" description="Major facilitator superfamily (MFS) profile" evidence="7">
    <location>
        <begin position="1"/>
        <end position="398"/>
    </location>
</feature>
<reference evidence="9" key="1">
    <citation type="journal article" date="2019" name="Int. J. Syst. Evol. Microbiol.">
        <title>The Global Catalogue of Microorganisms (GCM) 10K type strain sequencing project: providing services to taxonomists for standard genome sequencing and annotation.</title>
        <authorList>
            <consortium name="The Broad Institute Genomics Platform"/>
            <consortium name="The Broad Institute Genome Sequencing Center for Infectious Disease"/>
            <person name="Wu L."/>
            <person name="Ma J."/>
        </authorList>
    </citation>
    <scope>NUCLEOTIDE SEQUENCE [LARGE SCALE GENOMIC DNA]</scope>
    <source>
        <strain evidence="9">JCM 16548</strain>
    </source>
</reference>
<feature type="transmembrane region" description="Helical" evidence="6">
    <location>
        <begin position="375"/>
        <end position="395"/>
    </location>
</feature>
<feature type="transmembrane region" description="Helical" evidence="6">
    <location>
        <begin position="32"/>
        <end position="55"/>
    </location>
</feature>
<dbReference type="SUPFAM" id="SSF103473">
    <property type="entry name" value="MFS general substrate transporter"/>
    <property type="match status" value="1"/>
</dbReference>
<evidence type="ECO:0000256" key="3">
    <source>
        <dbReference type="ARBA" id="ARBA00022692"/>
    </source>
</evidence>
<feature type="transmembrane region" description="Helical" evidence="6">
    <location>
        <begin position="287"/>
        <end position="304"/>
    </location>
</feature>
<feature type="transmembrane region" description="Helical" evidence="6">
    <location>
        <begin position="67"/>
        <end position="90"/>
    </location>
</feature>
<protein>
    <submittedName>
        <fullName evidence="8">Tetracycline resistance MFS efflux pump</fullName>
    </submittedName>
</protein>
<accession>A0ABP7E3R6</accession>
<dbReference type="Pfam" id="PF07690">
    <property type="entry name" value="MFS_1"/>
    <property type="match status" value="1"/>
</dbReference>
<comment type="caution">
    <text evidence="8">The sequence shown here is derived from an EMBL/GenBank/DDBJ whole genome shotgun (WGS) entry which is preliminary data.</text>
</comment>
<name>A0ABP7E3R6_9ACTN</name>
<evidence type="ECO:0000313" key="8">
    <source>
        <dbReference type="EMBL" id="GAA3713915.1"/>
    </source>
</evidence>
<dbReference type="PANTHER" id="PTHR23504">
    <property type="entry name" value="MAJOR FACILITATOR SUPERFAMILY DOMAIN-CONTAINING PROTEIN 10"/>
    <property type="match status" value="1"/>
</dbReference>
<feature type="transmembrane region" description="Helical" evidence="6">
    <location>
        <begin position="310"/>
        <end position="332"/>
    </location>
</feature>
<dbReference type="CDD" id="cd17325">
    <property type="entry name" value="MFS_MdtG_SLC18_like"/>
    <property type="match status" value="1"/>
</dbReference>
<sequence>MFVVMIGFGITLPVLPFYVERLALQEGASPRAVVLHVAFLTGVYSLMQLIFAPLWGRWSDRIGRRPLILLGIAGYVVAQVMFGVSTSLWLLYVARVGGGILSSATLPVSAAYVADMTTARQRSRGMAWLGTAASLGVVVGPAVGGLLATRDWHLRWSTEHLKVDSFSIPFFAAALLGLLTMLAALRWLPESLHDRPTNPIQAGPSRQQSPDWPVLLRSLAPLLLLTLAAQFALTMFEGTVALFAQAKFAFGPTGVAYVFVLCGLVMAVFQIGVVGVLADKVSEMKQIGVGFAMLGAGIALLAIANTPPLVFAFVGLLSLGMAFIAPNVSALVSKRGGEQQAGASLGLQNAANSLGQSMGPLLGGLLLLWQLNAPYLLTGGLLIAIAAVIAGKGLAARRTRRDGC</sequence>
<dbReference type="PRINTS" id="PR01035">
    <property type="entry name" value="TCRTETA"/>
</dbReference>
<comment type="subcellular location">
    <subcellularLocation>
        <location evidence="1">Cell membrane</location>
        <topology evidence="1">Multi-pass membrane protein</topology>
    </subcellularLocation>
</comment>
<feature type="transmembrane region" description="Helical" evidence="6">
    <location>
        <begin position="214"/>
        <end position="236"/>
    </location>
</feature>
<feature type="transmembrane region" description="Helical" evidence="6">
    <location>
        <begin position="126"/>
        <end position="148"/>
    </location>
</feature>
<keyword evidence="2" id="KW-0813">Transport</keyword>
<evidence type="ECO:0000259" key="7">
    <source>
        <dbReference type="PROSITE" id="PS50850"/>
    </source>
</evidence>
<keyword evidence="5 6" id="KW-0472">Membrane</keyword>
<proteinExistence type="predicted"/>
<evidence type="ECO:0000313" key="9">
    <source>
        <dbReference type="Proteomes" id="UP001500051"/>
    </source>
</evidence>
<dbReference type="Gene3D" id="1.20.1250.20">
    <property type="entry name" value="MFS general substrate transporter like domains"/>
    <property type="match status" value="1"/>
</dbReference>
<dbReference type="InterPro" id="IPR036259">
    <property type="entry name" value="MFS_trans_sf"/>
</dbReference>
<feature type="transmembrane region" description="Helical" evidence="6">
    <location>
        <begin position="353"/>
        <end position="369"/>
    </location>
</feature>
<dbReference type="PROSITE" id="PS50850">
    <property type="entry name" value="MFS"/>
    <property type="match status" value="1"/>
</dbReference>
<evidence type="ECO:0000256" key="1">
    <source>
        <dbReference type="ARBA" id="ARBA00004651"/>
    </source>
</evidence>
<organism evidence="8 9">
    <name type="scientific">Microlunatus aurantiacus</name>
    <dbReference type="NCBI Taxonomy" id="446786"/>
    <lineage>
        <taxon>Bacteria</taxon>
        <taxon>Bacillati</taxon>
        <taxon>Actinomycetota</taxon>
        <taxon>Actinomycetes</taxon>
        <taxon>Propionibacteriales</taxon>
        <taxon>Propionibacteriaceae</taxon>
        <taxon>Microlunatus</taxon>
    </lineage>
</organism>
<dbReference type="Proteomes" id="UP001500051">
    <property type="component" value="Unassembled WGS sequence"/>
</dbReference>
<dbReference type="InterPro" id="IPR011701">
    <property type="entry name" value="MFS"/>
</dbReference>
<feature type="transmembrane region" description="Helical" evidence="6">
    <location>
        <begin position="168"/>
        <end position="188"/>
    </location>
</feature>